<dbReference type="SMART" id="SM00710">
    <property type="entry name" value="PbH1"/>
    <property type="match status" value="8"/>
</dbReference>
<evidence type="ECO:0000313" key="4">
    <source>
        <dbReference type="EMBL" id="NEE07351.1"/>
    </source>
</evidence>
<comment type="caution">
    <text evidence="4">The sequence shown here is derived from an EMBL/GenBank/DDBJ whole genome shotgun (WGS) entry which is preliminary data.</text>
</comment>
<evidence type="ECO:0000259" key="3">
    <source>
        <dbReference type="Pfam" id="PF13229"/>
    </source>
</evidence>
<proteinExistence type="predicted"/>
<accession>A0A6G3WPE6</accession>
<feature type="chain" id="PRO_5026332232" description="Right handed beta helix domain-containing protein" evidence="2">
    <location>
        <begin position="23"/>
        <end position="366"/>
    </location>
</feature>
<organism evidence="4">
    <name type="scientific">Streptomyces sp. SID7499</name>
    <dbReference type="NCBI Taxonomy" id="2706086"/>
    <lineage>
        <taxon>Bacteria</taxon>
        <taxon>Bacillati</taxon>
        <taxon>Actinomycetota</taxon>
        <taxon>Actinomycetes</taxon>
        <taxon>Kitasatosporales</taxon>
        <taxon>Streptomycetaceae</taxon>
        <taxon>Streptomyces</taxon>
    </lineage>
</organism>
<dbReference type="EMBL" id="JAAGMN010001394">
    <property type="protein sequence ID" value="NEE07351.1"/>
    <property type="molecule type" value="Genomic_DNA"/>
</dbReference>
<feature type="signal peptide" evidence="2">
    <location>
        <begin position="1"/>
        <end position="22"/>
    </location>
</feature>
<keyword evidence="1" id="KW-0677">Repeat</keyword>
<name>A0A6G3WPE6_9ACTN</name>
<dbReference type="Gene3D" id="2.160.20.10">
    <property type="entry name" value="Single-stranded right-handed beta-helix, Pectin lyase-like"/>
    <property type="match status" value="1"/>
</dbReference>
<feature type="domain" description="Right handed beta helix" evidence="3">
    <location>
        <begin position="110"/>
        <end position="249"/>
    </location>
</feature>
<protein>
    <recommendedName>
        <fullName evidence="3">Right handed beta helix domain-containing protein</fullName>
    </recommendedName>
</protein>
<evidence type="ECO:0000256" key="2">
    <source>
        <dbReference type="SAM" id="SignalP"/>
    </source>
</evidence>
<keyword evidence="2" id="KW-0732">Signal</keyword>
<dbReference type="InterPro" id="IPR012334">
    <property type="entry name" value="Pectin_lyas_fold"/>
</dbReference>
<dbReference type="SUPFAM" id="SSF51126">
    <property type="entry name" value="Pectin lyase-like"/>
    <property type="match status" value="1"/>
</dbReference>
<gene>
    <name evidence="4" type="ORF">G3M58_12930</name>
</gene>
<feature type="domain" description="Right handed beta helix" evidence="3">
    <location>
        <begin position="256"/>
        <end position="356"/>
    </location>
</feature>
<dbReference type="AlphaFoldDB" id="A0A6G3WPE6"/>
<dbReference type="PANTHER" id="PTHR22990:SF15">
    <property type="entry name" value="F-BOX ONLY PROTEIN 10"/>
    <property type="match status" value="1"/>
</dbReference>
<dbReference type="InterPro" id="IPR051550">
    <property type="entry name" value="SCF-Subunits/Alg-Epimerases"/>
</dbReference>
<sequence length="366" mass="37377">MNKCHIAYLACAAALLGTGLGAAPSIAGHTVHLVRPGESIQKAVDNARPGDTVLLAHGTHHGSVDVTTPGLTLRGMGRGTVLVPGAGAGTTSLPAGTAGAAKAADSCAAAGNGICVTGTKDHGVDGVTIASLTVTGFAKTGIHANEADRLTVRNVTAVRNGVWGIATERSARGVFRGNTARDNGDAGLFLANTVKEEEGATDTGGTLVERNRLEGNRIGVTVRRLRNLTVAGNHLTGNCAAVFVVGDENKPKAGLVTVRENRIERNNKSCPKTARLDALQGSGIVLTGTEDNLITQNVIRDNVGTSPLSGGIVVFKSFVGTPSERNRISDNLLEGNSPADLVNTDPGRGNTFQGNSCLSSKPAGLC</sequence>
<dbReference type="PANTHER" id="PTHR22990">
    <property type="entry name" value="F-BOX ONLY PROTEIN"/>
    <property type="match status" value="1"/>
</dbReference>
<reference evidence="4" key="1">
    <citation type="submission" date="2020-01" db="EMBL/GenBank/DDBJ databases">
        <title>Insect and environment-associated Actinomycetes.</title>
        <authorList>
            <person name="Currrie C."/>
            <person name="Chevrette M."/>
            <person name="Carlson C."/>
            <person name="Stubbendieck R."/>
            <person name="Wendt-Pienkowski E."/>
        </authorList>
    </citation>
    <scope>NUCLEOTIDE SEQUENCE</scope>
    <source>
        <strain evidence="4">SID7499</strain>
    </source>
</reference>
<dbReference type="InterPro" id="IPR039448">
    <property type="entry name" value="Beta_helix"/>
</dbReference>
<evidence type="ECO:0000256" key="1">
    <source>
        <dbReference type="ARBA" id="ARBA00022737"/>
    </source>
</evidence>
<dbReference type="Pfam" id="PF13229">
    <property type="entry name" value="Beta_helix"/>
    <property type="match status" value="2"/>
</dbReference>
<dbReference type="InterPro" id="IPR011050">
    <property type="entry name" value="Pectin_lyase_fold/virulence"/>
</dbReference>
<dbReference type="InterPro" id="IPR006626">
    <property type="entry name" value="PbH1"/>
</dbReference>